<dbReference type="EMBL" id="MU150682">
    <property type="protein sequence ID" value="KAF9455429.1"/>
    <property type="molecule type" value="Genomic_DNA"/>
</dbReference>
<reference evidence="1" key="1">
    <citation type="submission" date="2020-11" db="EMBL/GenBank/DDBJ databases">
        <authorList>
            <consortium name="DOE Joint Genome Institute"/>
            <person name="Ahrendt S."/>
            <person name="Riley R."/>
            <person name="Andreopoulos W."/>
            <person name="Labutti K."/>
            <person name="Pangilinan J."/>
            <person name="Ruiz-Duenas F.J."/>
            <person name="Barrasa J.M."/>
            <person name="Sanchez-Garcia M."/>
            <person name="Camarero S."/>
            <person name="Miyauchi S."/>
            <person name="Serrano A."/>
            <person name="Linde D."/>
            <person name="Babiker R."/>
            <person name="Drula E."/>
            <person name="Ayuso-Fernandez I."/>
            <person name="Pacheco R."/>
            <person name="Padilla G."/>
            <person name="Ferreira P."/>
            <person name="Barriuso J."/>
            <person name="Kellner H."/>
            <person name="Castanera R."/>
            <person name="Alfaro M."/>
            <person name="Ramirez L."/>
            <person name="Pisabarro A.G."/>
            <person name="Kuo A."/>
            <person name="Tritt A."/>
            <person name="Lipzen A."/>
            <person name="He G."/>
            <person name="Yan M."/>
            <person name="Ng V."/>
            <person name="Cullen D."/>
            <person name="Martin F."/>
            <person name="Rosso M.-N."/>
            <person name="Henrissat B."/>
            <person name="Hibbett D."/>
            <person name="Martinez A.T."/>
            <person name="Grigoriev I.V."/>
        </authorList>
    </citation>
    <scope>NUCLEOTIDE SEQUENCE</scope>
    <source>
        <strain evidence="1">CBS 247.69</strain>
    </source>
</reference>
<keyword evidence="2" id="KW-1185">Reference proteome</keyword>
<comment type="caution">
    <text evidence="1">The sequence shown here is derived from an EMBL/GenBank/DDBJ whole genome shotgun (WGS) entry which is preliminary data.</text>
</comment>
<dbReference type="OrthoDB" id="3067373at2759"/>
<protein>
    <submittedName>
        <fullName evidence="1">Uncharacterized protein</fullName>
    </submittedName>
</protein>
<accession>A0A9P5XRI8</accession>
<proteinExistence type="predicted"/>
<evidence type="ECO:0000313" key="1">
    <source>
        <dbReference type="EMBL" id="KAF9455429.1"/>
    </source>
</evidence>
<dbReference type="Proteomes" id="UP000807353">
    <property type="component" value="Unassembled WGS sequence"/>
</dbReference>
<organism evidence="1 2">
    <name type="scientific">Collybia nuda</name>
    <dbReference type="NCBI Taxonomy" id="64659"/>
    <lineage>
        <taxon>Eukaryota</taxon>
        <taxon>Fungi</taxon>
        <taxon>Dikarya</taxon>
        <taxon>Basidiomycota</taxon>
        <taxon>Agaricomycotina</taxon>
        <taxon>Agaricomycetes</taxon>
        <taxon>Agaricomycetidae</taxon>
        <taxon>Agaricales</taxon>
        <taxon>Tricholomatineae</taxon>
        <taxon>Clitocybaceae</taxon>
        <taxon>Collybia</taxon>
    </lineage>
</organism>
<name>A0A9P5XRI8_9AGAR</name>
<dbReference type="AlphaFoldDB" id="A0A9P5XRI8"/>
<gene>
    <name evidence="1" type="ORF">BDZ94DRAFT_1367666</name>
</gene>
<evidence type="ECO:0000313" key="2">
    <source>
        <dbReference type="Proteomes" id="UP000807353"/>
    </source>
</evidence>
<sequence>MSFLKSDGASTHARPIKSGGIWKLASPKEGSEELEELVLRVQGILCKKDLPPLHKPGYIATNRLKYVSQSIALTGLGSSLFQACFDAVYDIHQCISQHFPENSLEDLPQTSHEDYPEITASNRYFTPQHLALSEDLIPFKKCVDPQKILQYAAIGSAFVHTVENEVEYFELKVEDGGSKQYETMNPALFRIGDIVEAQISFLVVPIKNNYHFRVMPILRAITLLDSKFQKDSAILRNRAQKTYIPCDPKPTLKPIILKRKVGYLDDDVEENQKKILKMTIDDESQ</sequence>